<dbReference type="InterPro" id="IPR039315">
    <property type="entry name" value="CheW"/>
</dbReference>
<name>A0A1I5HU21_9HYPH</name>
<dbReference type="PANTHER" id="PTHR22617">
    <property type="entry name" value="CHEMOTAXIS SENSOR HISTIDINE KINASE-RELATED"/>
    <property type="match status" value="1"/>
</dbReference>
<proteinExistence type="predicted"/>
<dbReference type="STRING" id="655353.SAMN04488056_107131"/>
<dbReference type="GO" id="GO:0005829">
    <property type="term" value="C:cytosol"/>
    <property type="evidence" value="ECO:0007669"/>
    <property type="project" value="TreeGrafter"/>
</dbReference>
<dbReference type="AlphaFoldDB" id="A0A1I5HU21"/>
<gene>
    <name evidence="2" type="ORF">SAMN04488056_107131</name>
</gene>
<dbReference type="Proteomes" id="UP000199236">
    <property type="component" value="Unassembled WGS sequence"/>
</dbReference>
<keyword evidence="3" id="KW-1185">Reference proteome</keyword>
<dbReference type="OrthoDB" id="9794382at2"/>
<evidence type="ECO:0000259" key="1">
    <source>
        <dbReference type="PROSITE" id="PS50851"/>
    </source>
</evidence>
<dbReference type="Gene3D" id="2.30.30.40">
    <property type="entry name" value="SH3 Domains"/>
    <property type="match status" value="1"/>
</dbReference>
<dbReference type="InterPro" id="IPR002545">
    <property type="entry name" value="CheW-lke_dom"/>
</dbReference>
<organism evidence="2 3">
    <name type="scientific">Cohaesibacter marisflavi</name>
    <dbReference type="NCBI Taxonomy" id="655353"/>
    <lineage>
        <taxon>Bacteria</taxon>
        <taxon>Pseudomonadati</taxon>
        <taxon>Pseudomonadota</taxon>
        <taxon>Alphaproteobacteria</taxon>
        <taxon>Hyphomicrobiales</taxon>
        <taxon>Cohaesibacteraceae</taxon>
    </lineage>
</organism>
<dbReference type="Gene3D" id="2.40.50.180">
    <property type="entry name" value="CheA-289, Domain 4"/>
    <property type="match status" value="1"/>
</dbReference>
<dbReference type="InterPro" id="IPR036061">
    <property type="entry name" value="CheW-like_dom_sf"/>
</dbReference>
<dbReference type="SUPFAM" id="SSF50341">
    <property type="entry name" value="CheW-like"/>
    <property type="match status" value="1"/>
</dbReference>
<dbReference type="PANTHER" id="PTHR22617:SF23">
    <property type="entry name" value="CHEMOTAXIS PROTEIN CHEW"/>
    <property type="match status" value="1"/>
</dbReference>
<dbReference type="Pfam" id="PF01584">
    <property type="entry name" value="CheW"/>
    <property type="match status" value="1"/>
</dbReference>
<feature type="domain" description="CheW-like" evidence="1">
    <location>
        <begin position="18"/>
        <end position="158"/>
    </location>
</feature>
<protein>
    <submittedName>
        <fullName evidence="2">Purine-binding chemotaxis protein CheW</fullName>
    </submittedName>
</protein>
<accession>A0A1I5HU21</accession>
<reference evidence="2 3" key="1">
    <citation type="submission" date="2016-10" db="EMBL/GenBank/DDBJ databases">
        <authorList>
            <person name="de Groot N.N."/>
        </authorList>
    </citation>
    <scope>NUCLEOTIDE SEQUENCE [LARGE SCALE GENOMIC DNA]</scope>
    <source>
        <strain evidence="2 3">CGMCC 1.9157</strain>
    </source>
</reference>
<dbReference type="EMBL" id="FOVR01000007">
    <property type="protein sequence ID" value="SFO51767.1"/>
    <property type="molecule type" value="Genomic_DNA"/>
</dbReference>
<evidence type="ECO:0000313" key="3">
    <source>
        <dbReference type="Proteomes" id="UP000199236"/>
    </source>
</evidence>
<dbReference type="RefSeq" id="WP_090073368.1">
    <property type="nucleotide sequence ID" value="NZ_FOVR01000007.1"/>
</dbReference>
<sequence>MSNHHMTPELEDDSVNETIQYVTIFISGQLFGLPINRVHDVFVPESVTRVPLSQVEIAGVLNLRGRIVTAIDMRKRLGLPPHEHEGSMMAIGIEFKEESYGLIIDSVGEVLDLSETSREAVPSNLDSRWADIAAGVHRLDRELMVILDVDRVLGDMVTTGVAA</sequence>
<dbReference type="PROSITE" id="PS50851">
    <property type="entry name" value="CHEW"/>
    <property type="match status" value="1"/>
</dbReference>
<dbReference type="GO" id="GO:0006935">
    <property type="term" value="P:chemotaxis"/>
    <property type="evidence" value="ECO:0007669"/>
    <property type="project" value="InterPro"/>
</dbReference>
<dbReference type="GO" id="GO:0007165">
    <property type="term" value="P:signal transduction"/>
    <property type="evidence" value="ECO:0007669"/>
    <property type="project" value="InterPro"/>
</dbReference>
<evidence type="ECO:0000313" key="2">
    <source>
        <dbReference type="EMBL" id="SFO51767.1"/>
    </source>
</evidence>
<dbReference type="SMART" id="SM00260">
    <property type="entry name" value="CheW"/>
    <property type="match status" value="1"/>
</dbReference>